<dbReference type="Proteomes" id="UP000009168">
    <property type="component" value="Unassembled WGS sequence"/>
</dbReference>
<feature type="compositionally biased region" description="Polar residues" evidence="1">
    <location>
        <begin position="155"/>
        <end position="164"/>
    </location>
</feature>
<feature type="compositionally biased region" description="Polar residues" evidence="1">
    <location>
        <begin position="260"/>
        <end position="276"/>
    </location>
</feature>
<dbReference type="RefSeq" id="XP_001020676.1">
    <property type="nucleotide sequence ID" value="XM_001020676.2"/>
</dbReference>
<feature type="compositionally biased region" description="Low complexity" evidence="1">
    <location>
        <begin position="1288"/>
        <end position="1314"/>
    </location>
</feature>
<feature type="compositionally biased region" description="Basic and acidic residues" evidence="1">
    <location>
        <begin position="86"/>
        <end position="95"/>
    </location>
</feature>
<dbReference type="InParanoid" id="I7M911"/>
<name>I7M911_TETTS</name>
<dbReference type="HOGENOM" id="CLU_255227_0_0_1"/>
<organism evidence="2 3">
    <name type="scientific">Tetrahymena thermophila (strain SB210)</name>
    <dbReference type="NCBI Taxonomy" id="312017"/>
    <lineage>
        <taxon>Eukaryota</taxon>
        <taxon>Sar</taxon>
        <taxon>Alveolata</taxon>
        <taxon>Ciliophora</taxon>
        <taxon>Intramacronucleata</taxon>
        <taxon>Oligohymenophorea</taxon>
        <taxon>Hymenostomatida</taxon>
        <taxon>Tetrahymenina</taxon>
        <taxon>Tetrahymenidae</taxon>
        <taxon>Tetrahymena</taxon>
    </lineage>
</organism>
<feature type="compositionally biased region" description="Basic and acidic residues" evidence="1">
    <location>
        <begin position="217"/>
        <end position="229"/>
    </location>
</feature>
<feature type="compositionally biased region" description="Basic and acidic residues" evidence="1">
    <location>
        <begin position="997"/>
        <end position="1009"/>
    </location>
</feature>
<feature type="region of interest" description="Disordered" evidence="1">
    <location>
        <begin position="126"/>
        <end position="183"/>
    </location>
</feature>
<feature type="compositionally biased region" description="Low complexity" evidence="1">
    <location>
        <begin position="142"/>
        <end position="154"/>
    </location>
</feature>
<dbReference type="EMBL" id="GG662621">
    <property type="protein sequence ID" value="EAS00431.1"/>
    <property type="molecule type" value="Genomic_DNA"/>
</dbReference>
<reference evidence="3" key="1">
    <citation type="journal article" date="2006" name="PLoS Biol.">
        <title>Macronuclear genome sequence of the ciliate Tetrahymena thermophila, a model eukaryote.</title>
        <authorList>
            <person name="Eisen J.A."/>
            <person name="Coyne R.S."/>
            <person name="Wu M."/>
            <person name="Wu D."/>
            <person name="Thiagarajan M."/>
            <person name="Wortman J.R."/>
            <person name="Badger J.H."/>
            <person name="Ren Q."/>
            <person name="Amedeo P."/>
            <person name="Jones K.M."/>
            <person name="Tallon L.J."/>
            <person name="Delcher A.L."/>
            <person name="Salzberg S.L."/>
            <person name="Silva J.C."/>
            <person name="Haas B.J."/>
            <person name="Majoros W.H."/>
            <person name="Farzad M."/>
            <person name="Carlton J.M."/>
            <person name="Smith R.K. Jr."/>
            <person name="Garg J."/>
            <person name="Pearlman R.E."/>
            <person name="Karrer K.M."/>
            <person name="Sun L."/>
            <person name="Manning G."/>
            <person name="Elde N.C."/>
            <person name="Turkewitz A.P."/>
            <person name="Asai D.J."/>
            <person name="Wilkes D.E."/>
            <person name="Wang Y."/>
            <person name="Cai H."/>
            <person name="Collins K."/>
            <person name="Stewart B.A."/>
            <person name="Lee S.R."/>
            <person name="Wilamowska K."/>
            <person name="Weinberg Z."/>
            <person name="Ruzzo W.L."/>
            <person name="Wloga D."/>
            <person name="Gaertig J."/>
            <person name="Frankel J."/>
            <person name="Tsao C.-C."/>
            <person name="Gorovsky M.A."/>
            <person name="Keeling P.J."/>
            <person name="Waller R.F."/>
            <person name="Patron N.J."/>
            <person name="Cherry J.M."/>
            <person name="Stover N.A."/>
            <person name="Krieger C.J."/>
            <person name="del Toro C."/>
            <person name="Ryder H.F."/>
            <person name="Williamson S.C."/>
            <person name="Barbeau R.A."/>
            <person name="Hamilton E.P."/>
            <person name="Orias E."/>
        </authorList>
    </citation>
    <scope>NUCLEOTIDE SEQUENCE [LARGE SCALE GENOMIC DNA]</scope>
    <source>
        <strain evidence="3">SB210</strain>
    </source>
</reference>
<evidence type="ECO:0000313" key="2">
    <source>
        <dbReference type="EMBL" id="EAS00431.1"/>
    </source>
</evidence>
<feature type="region of interest" description="Disordered" evidence="1">
    <location>
        <begin position="82"/>
        <end position="105"/>
    </location>
</feature>
<feature type="region of interest" description="Disordered" evidence="1">
    <location>
        <begin position="402"/>
        <end position="439"/>
    </location>
</feature>
<gene>
    <name evidence="2" type="ORF">TTHERM_00221040</name>
</gene>
<feature type="compositionally biased region" description="Low complexity" evidence="1">
    <location>
        <begin position="675"/>
        <end position="690"/>
    </location>
</feature>
<evidence type="ECO:0000313" key="3">
    <source>
        <dbReference type="Proteomes" id="UP000009168"/>
    </source>
</evidence>
<dbReference type="GeneID" id="7843488"/>
<dbReference type="OMA" id="MEDANID"/>
<feature type="region of interest" description="Disordered" evidence="1">
    <location>
        <begin position="916"/>
        <end position="944"/>
    </location>
</feature>
<feature type="region of interest" description="Disordered" evidence="1">
    <location>
        <begin position="675"/>
        <end position="712"/>
    </location>
</feature>
<feature type="region of interest" description="Disordered" evidence="1">
    <location>
        <begin position="1041"/>
        <end position="1069"/>
    </location>
</feature>
<feature type="region of interest" description="Disordered" evidence="1">
    <location>
        <begin position="199"/>
        <end position="238"/>
    </location>
</feature>
<accession>I7M911</accession>
<protein>
    <submittedName>
        <fullName evidence="2">Uncharacterized protein</fullName>
    </submittedName>
</protein>
<sequence length="1387" mass="161193">MKQGSGKFQPKNQQNAKSQNNSQLSANRKGKIGGGDGQKTEEQLDQHQSIKQSNYLDESKLNQNDNQILDQQEMTESQQYYQDNDNSDHNYRYDDELGNQNQSYNLSQHENNNHIIHASELQSQNNFDNQYQNGDNDHKDFNNSQKNNFSFKNSRQSGRKQQTVNGDQDDDNNYQNQNHDQNQQHQNLENQEIYENHKSLAQSSRNSSQERNSVHQNDLHQKQHKKSEIHGNPQSWNHIEYDEQGEPIVVQQEVNHYTSQLNNSQKKQQAKVNSTSQKQTDQAKKQKKSEIDGNPTSWNHIEFNEKGDPIIVQQSQNSYHDYVSKNQNKKHINSKETHIENKETLKVDHIEKSTKQSFVSVNSKQDISQSTTEIIPQKINLTYEEYMKQNKDHFKQIEEETKEGIHKPDQKNQNLNTKKEQKAPIQQKNQEKNDKSKKVVDQGNHNNLQVEQANKNSTNSFLKVDHSDIDQRSAQEHSVITNNMNFDNQTIQDEELRGEYEEDTNINSLIDDRLSTKKMMISDKSFKIDLILNHQPTISPENLKYAENKEKFQLFFQRNADKILKQIQKQGIYKESQNESVIKFQDFQQFINKIFESDNFVIIESEQNKQNIMKNKNISLILSTLLKEFLKTVRKFDEKTMVDEKNFELGIEDMMDFFEFWIRVDDQIQVKYDYSSQQEQQNESINKSQNTQKQQSANPSENQSKEMQKPQQPAFAQARLKSLLEGNIKKLETIQNESMQIDTQQQNIINQTLQFLKSQYKKFEKKSLEDQQNEKVQTILSDSDIQLIQQQITSVFKDYSTMFSAQSKKYTFDEIQQSQNFMNINNYFKFVKEFGIQNEKVQGAQIIEIFNRNCTGKQMNYNQFLNSLLKIVEIKENCVFVDQKTQIIAIAKMLKLKIQLNTKDNNKIKKYTIDNSSSTKSINSQNRSLSPKNESQNSTESNKLNWSDLEKLSYQQINNLGNKKAPKTEQNLSPQKVNKREVVVKRGADPKNNQINKSEEQNKNKKNTDDNFNPNDLIDADDEHETNEILDKQYRITKQAIIRKKSPEREENSPKLPPINGYNSDLSSKPLSEISLKKDSITNVRMIRQINKSPKAQSTSPPPKQIQPITSNIAKSPRLNGINAYSMRYKNGNGIQSVNRGSLSPNIRNTIPSKKPLINESAEKGKIPTKLLAESNVLNNNVPQQQLSPPMFQQQNNPQEEQAIQDAIMKSTQFRNFLKNRAMQIQNDMVNIKQTPNPQDFNTPTKFINEQQQQMQNAQFAQYSLPPFSYQQQQQQQQPQQNFSYKKNNLQQQPNQIQQQQYASPQLQPQSPSNIGIIPQNIMSGNYSFGKINQYANNLNNDQNIPNQAFARGSQLLSQNQPDNFQNSGVRVIPVINHQGFSQDKMQ</sequence>
<feature type="compositionally biased region" description="Low complexity" evidence="1">
    <location>
        <begin position="9"/>
        <end position="27"/>
    </location>
</feature>
<feature type="region of interest" description="Disordered" evidence="1">
    <location>
        <begin position="961"/>
        <end position="1023"/>
    </location>
</feature>
<feature type="compositionally biased region" description="Low complexity" evidence="1">
    <location>
        <begin position="202"/>
        <end position="211"/>
    </location>
</feature>
<feature type="compositionally biased region" description="Polar residues" evidence="1">
    <location>
        <begin position="691"/>
        <end position="702"/>
    </location>
</feature>
<feature type="region of interest" description="Disordered" evidence="1">
    <location>
        <begin position="1287"/>
        <end position="1314"/>
    </location>
</feature>
<feature type="compositionally biased region" description="Basic and acidic residues" evidence="1">
    <location>
        <begin position="281"/>
        <end position="291"/>
    </location>
</feature>
<dbReference type="KEGG" id="tet:TTHERM_00221040"/>
<feature type="compositionally biased region" description="Low complexity" evidence="1">
    <location>
        <begin position="173"/>
        <end position="183"/>
    </location>
</feature>
<keyword evidence="3" id="KW-1185">Reference proteome</keyword>
<feature type="compositionally biased region" description="Polar residues" evidence="1">
    <location>
        <begin position="46"/>
        <end position="56"/>
    </location>
</feature>
<feature type="region of interest" description="Disordered" evidence="1">
    <location>
        <begin position="1"/>
        <end position="70"/>
    </location>
</feature>
<proteinExistence type="predicted"/>
<feature type="compositionally biased region" description="Basic and acidic residues" evidence="1">
    <location>
        <begin position="978"/>
        <end position="989"/>
    </location>
</feature>
<feature type="region of interest" description="Disordered" evidence="1">
    <location>
        <begin position="260"/>
        <end position="302"/>
    </location>
</feature>
<feature type="compositionally biased region" description="Low complexity" evidence="1">
    <location>
        <begin position="61"/>
        <end position="70"/>
    </location>
</feature>
<evidence type="ECO:0000256" key="1">
    <source>
        <dbReference type="SAM" id="MobiDB-lite"/>
    </source>
</evidence>
<feature type="compositionally biased region" description="Basic and acidic residues" evidence="1">
    <location>
        <begin position="429"/>
        <end position="439"/>
    </location>
</feature>